<protein>
    <recommendedName>
        <fullName evidence="4">PEP-CTERM protein-sorting domain-containing protein</fullName>
    </recommendedName>
</protein>
<feature type="signal peptide" evidence="1">
    <location>
        <begin position="1"/>
        <end position="25"/>
    </location>
</feature>
<keyword evidence="1" id="KW-0732">Signal</keyword>
<dbReference type="Proteomes" id="UP000318995">
    <property type="component" value="Unassembled WGS sequence"/>
</dbReference>
<dbReference type="EMBL" id="SJPH01000005">
    <property type="protein sequence ID" value="TWT42836.1"/>
    <property type="molecule type" value="Genomic_DNA"/>
</dbReference>
<evidence type="ECO:0000256" key="1">
    <source>
        <dbReference type="SAM" id="SignalP"/>
    </source>
</evidence>
<organism evidence="2 3">
    <name type="scientific">Botrimarina hoheduenensis</name>
    <dbReference type="NCBI Taxonomy" id="2528000"/>
    <lineage>
        <taxon>Bacteria</taxon>
        <taxon>Pseudomonadati</taxon>
        <taxon>Planctomycetota</taxon>
        <taxon>Planctomycetia</taxon>
        <taxon>Pirellulales</taxon>
        <taxon>Lacipirellulaceae</taxon>
        <taxon>Botrimarina</taxon>
    </lineage>
</organism>
<name>A0A5C5VVY3_9BACT</name>
<keyword evidence="3" id="KW-1185">Reference proteome</keyword>
<evidence type="ECO:0000313" key="2">
    <source>
        <dbReference type="EMBL" id="TWT42836.1"/>
    </source>
</evidence>
<comment type="caution">
    <text evidence="2">The sequence shown here is derived from an EMBL/GenBank/DDBJ whole genome shotgun (WGS) entry which is preliminary data.</text>
</comment>
<evidence type="ECO:0000313" key="3">
    <source>
        <dbReference type="Proteomes" id="UP000318995"/>
    </source>
</evidence>
<gene>
    <name evidence="2" type="ORF">Pla111_24740</name>
</gene>
<accession>A0A5C5VVY3</accession>
<proteinExistence type="predicted"/>
<feature type="chain" id="PRO_5022659722" description="PEP-CTERM protein-sorting domain-containing protein" evidence="1">
    <location>
        <begin position="26"/>
        <end position="308"/>
    </location>
</feature>
<evidence type="ECO:0008006" key="4">
    <source>
        <dbReference type="Google" id="ProtNLM"/>
    </source>
</evidence>
<reference evidence="2 3" key="1">
    <citation type="submission" date="2019-02" db="EMBL/GenBank/DDBJ databases">
        <title>Deep-cultivation of Planctomycetes and their phenomic and genomic characterization uncovers novel biology.</title>
        <authorList>
            <person name="Wiegand S."/>
            <person name="Jogler M."/>
            <person name="Boedeker C."/>
            <person name="Pinto D."/>
            <person name="Vollmers J."/>
            <person name="Rivas-Marin E."/>
            <person name="Kohn T."/>
            <person name="Peeters S.H."/>
            <person name="Heuer A."/>
            <person name="Rast P."/>
            <person name="Oberbeckmann S."/>
            <person name="Bunk B."/>
            <person name="Jeske O."/>
            <person name="Meyerdierks A."/>
            <person name="Storesund J.E."/>
            <person name="Kallscheuer N."/>
            <person name="Luecker S."/>
            <person name="Lage O.M."/>
            <person name="Pohl T."/>
            <person name="Merkel B.J."/>
            <person name="Hornburger P."/>
            <person name="Mueller R.-W."/>
            <person name="Bruemmer F."/>
            <person name="Labrenz M."/>
            <person name="Spormann A.M."/>
            <person name="Op Den Camp H."/>
            <person name="Overmann J."/>
            <person name="Amann R."/>
            <person name="Jetten M.S.M."/>
            <person name="Mascher T."/>
            <person name="Medema M.H."/>
            <person name="Devos D.P."/>
            <person name="Kaster A.-K."/>
            <person name="Ovreas L."/>
            <person name="Rohde M."/>
            <person name="Galperin M.Y."/>
            <person name="Jogler C."/>
        </authorList>
    </citation>
    <scope>NUCLEOTIDE SEQUENCE [LARGE SCALE GENOMIC DNA]</scope>
    <source>
        <strain evidence="2 3">Pla111</strain>
    </source>
</reference>
<dbReference type="AlphaFoldDB" id="A0A5C5VVY3"/>
<sequence precursor="true">MQTYSSFAKLATVVCCLSAASQSTAAMVFFYDPATGNVSLDTSNTRSGYAYSWHLDLPPNSPYGLLEENVVWLTSSQLKTQLQRQVGEASLTSPFSGYFTVGNLLVPGIDEAIWNTLFTSIGSSGYVDLIGQGASAPAEFVYGQPDRPFDNRWDIIDPDTLAWATQATLRYHAATGELVIDTTGPQSGHIATFTLESDGAFLAEAFNRFIEVPLTIANDSTLFIAADAIEPGLHSLGRVIEAGLSLAEVEALLTEASFIGRAGFGGGSFDLETDGVAFAISYIAIPEPATAILCLASAGCLAGRRWVA</sequence>